<keyword evidence="2" id="KW-1185">Reference proteome</keyword>
<proteinExistence type="predicted"/>
<reference evidence="1 2" key="1">
    <citation type="journal article" date="2017" name="BMC Biol.">
        <title>Genomic innovations, transcriptional plasticity and gene loss underlying the evolution and divergence of two highly polyphagous and invasive Helicoverpa pest species.</title>
        <authorList>
            <person name="Pearce S.L."/>
            <person name="Clarke D.F."/>
            <person name="East P.D."/>
            <person name="Elfekih S."/>
            <person name="Gordon K.H."/>
            <person name="Jermiin L.S."/>
            <person name="McGaughran A."/>
            <person name="Oakeshott J.G."/>
            <person name="Papanikolaou A."/>
            <person name="Perera O.P."/>
            <person name="Rane R.V."/>
            <person name="Richards S."/>
            <person name="Tay W.T."/>
            <person name="Walsh T.K."/>
            <person name="Anderson A."/>
            <person name="Anderson C.J."/>
            <person name="Asgari S."/>
            <person name="Board P.G."/>
            <person name="Bretschneider A."/>
            <person name="Campbell P.M."/>
            <person name="Chertemps T."/>
            <person name="Christeller J.T."/>
            <person name="Coppin C.W."/>
            <person name="Downes S.J."/>
            <person name="Duan G."/>
            <person name="Farnsworth C.A."/>
            <person name="Good R.T."/>
            <person name="Han L.B."/>
            <person name="Han Y.C."/>
            <person name="Hatje K."/>
            <person name="Horne I."/>
            <person name="Huang Y.P."/>
            <person name="Hughes D.S."/>
            <person name="Jacquin-Joly E."/>
            <person name="James W."/>
            <person name="Jhangiani S."/>
            <person name="Kollmar M."/>
            <person name="Kuwar S.S."/>
            <person name="Li S."/>
            <person name="Liu N.Y."/>
            <person name="Maibeche M.T."/>
            <person name="Miller J.R."/>
            <person name="Montagne N."/>
            <person name="Perry T."/>
            <person name="Qu J."/>
            <person name="Song S.V."/>
            <person name="Sutton G.G."/>
            <person name="Vogel H."/>
            <person name="Walenz B.P."/>
            <person name="Xu W."/>
            <person name="Zhang H.J."/>
            <person name="Zou Z."/>
            <person name="Batterham P."/>
            <person name="Edwards O.R."/>
            <person name="Feyereisen R."/>
            <person name="Gibbs R.A."/>
            <person name="Heckel D.G."/>
            <person name="McGrath A."/>
            <person name="Robin C."/>
            <person name="Scherer S.E."/>
            <person name="Worley K.C."/>
            <person name="Wu Y.D."/>
        </authorList>
    </citation>
    <scope>NUCLEOTIDE SEQUENCE [LARGE SCALE GENOMIC DNA]</scope>
    <source>
        <strain evidence="1">Harm_GR_Male_#8</strain>
        <tissue evidence="1">Whole organism</tissue>
    </source>
</reference>
<dbReference type="EMBL" id="KZ149991">
    <property type="protein sequence ID" value="PZC75573.1"/>
    <property type="molecule type" value="Genomic_DNA"/>
</dbReference>
<organism evidence="1 2">
    <name type="scientific">Helicoverpa armigera</name>
    <name type="common">Cotton bollworm</name>
    <name type="synonym">Heliothis armigera</name>
    <dbReference type="NCBI Taxonomy" id="29058"/>
    <lineage>
        <taxon>Eukaryota</taxon>
        <taxon>Metazoa</taxon>
        <taxon>Ecdysozoa</taxon>
        <taxon>Arthropoda</taxon>
        <taxon>Hexapoda</taxon>
        <taxon>Insecta</taxon>
        <taxon>Pterygota</taxon>
        <taxon>Neoptera</taxon>
        <taxon>Endopterygota</taxon>
        <taxon>Lepidoptera</taxon>
        <taxon>Glossata</taxon>
        <taxon>Ditrysia</taxon>
        <taxon>Noctuoidea</taxon>
        <taxon>Noctuidae</taxon>
        <taxon>Heliothinae</taxon>
        <taxon>Helicoverpa</taxon>
    </lineage>
</organism>
<evidence type="ECO:0000313" key="2">
    <source>
        <dbReference type="Proteomes" id="UP000249218"/>
    </source>
</evidence>
<evidence type="ECO:0000313" key="1">
    <source>
        <dbReference type="EMBL" id="PZC75573.1"/>
    </source>
</evidence>
<protein>
    <submittedName>
        <fullName evidence="1">Uncharacterized protein</fullName>
    </submittedName>
</protein>
<dbReference type="OrthoDB" id="10040854at2759"/>
<dbReference type="AlphaFoldDB" id="A0A2W1BUZ1"/>
<name>A0A2W1BUZ1_HELAM</name>
<gene>
    <name evidence="1" type="primary">HaOG205932</name>
    <name evidence="1" type="ORF">B5X24_HaOG205932</name>
</gene>
<dbReference type="Proteomes" id="UP000249218">
    <property type="component" value="Unassembled WGS sequence"/>
</dbReference>
<accession>A0A2W1BUZ1</accession>
<sequence>MSWDSIESRDFLGGVPAHQLSATRLLSSPDPSRHHLEEPQGKLQLILRNREKRLIT</sequence>